<evidence type="ECO:0000313" key="3">
    <source>
        <dbReference type="Proteomes" id="UP000625804"/>
    </source>
</evidence>
<dbReference type="GO" id="GO:0015628">
    <property type="term" value="P:protein secretion by the type II secretion system"/>
    <property type="evidence" value="ECO:0007669"/>
    <property type="project" value="TreeGrafter"/>
</dbReference>
<dbReference type="InterPro" id="IPR019554">
    <property type="entry name" value="Soluble_ligand-bd"/>
</dbReference>
<dbReference type="PANTHER" id="PTHR21180:SF32">
    <property type="entry name" value="ENDONUCLEASE_EXONUCLEASE_PHOSPHATASE FAMILY DOMAIN-CONTAINING PROTEIN 1"/>
    <property type="match status" value="1"/>
</dbReference>
<dbReference type="InterPro" id="IPR010994">
    <property type="entry name" value="RuvA_2-like"/>
</dbReference>
<dbReference type="Proteomes" id="UP000625804">
    <property type="component" value="Unassembled WGS sequence"/>
</dbReference>
<protein>
    <submittedName>
        <fullName evidence="2">Helix-hairpin-helix domain-containing protein</fullName>
    </submittedName>
</protein>
<dbReference type="InterPro" id="IPR004509">
    <property type="entry name" value="Competence_ComEA_HhH"/>
</dbReference>
<comment type="caution">
    <text evidence="2">The sequence shown here is derived from an EMBL/GenBank/DDBJ whole genome shotgun (WGS) entry which is preliminary data.</text>
</comment>
<dbReference type="Gene3D" id="1.10.150.280">
    <property type="entry name" value="AF1531-like domain"/>
    <property type="match status" value="1"/>
</dbReference>
<keyword evidence="3" id="KW-1185">Reference proteome</keyword>
<reference evidence="2" key="1">
    <citation type="submission" date="2020-06" db="EMBL/GenBank/DDBJ databases">
        <title>A novel thermopfilic bacterium from Erzurum, Turkey.</title>
        <authorList>
            <person name="Adiguzel A."/>
            <person name="Ay H."/>
            <person name="Baltaci M.O."/>
        </authorList>
    </citation>
    <scope>NUCLEOTIDE SEQUENCE</scope>
    <source>
        <strain evidence="2">P2</strain>
    </source>
</reference>
<name>A0A8J8GB88_9BACI</name>
<dbReference type="SMART" id="SM00278">
    <property type="entry name" value="HhH1"/>
    <property type="match status" value="2"/>
</dbReference>
<evidence type="ECO:0000259" key="1">
    <source>
        <dbReference type="SMART" id="SM00278"/>
    </source>
</evidence>
<evidence type="ECO:0000313" key="2">
    <source>
        <dbReference type="EMBL" id="NSL50262.1"/>
    </source>
</evidence>
<dbReference type="SUPFAM" id="SSF47781">
    <property type="entry name" value="RuvA domain 2-like"/>
    <property type="match status" value="1"/>
</dbReference>
<accession>A0A8J8GB88</accession>
<dbReference type="Pfam" id="PF10531">
    <property type="entry name" value="SLBB"/>
    <property type="match status" value="1"/>
</dbReference>
<dbReference type="Pfam" id="PF12836">
    <property type="entry name" value="HHH_3"/>
    <property type="match status" value="1"/>
</dbReference>
<dbReference type="PANTHER" id="PTHR21180">
    <property type="entry name" value="ENDONUCLEASE/EXONUCLEASE/PHOSPHATASE FAMILY DOMAIN-CONTAINING PROTEIN 1"/>
    <property type="match status" value="1"/>
</dbReference>
<dbReference type="AlphaFoldDB" id="A0A8J8GB88"/>
<dbReference type="InterPro" id="IPR003583">
    <property type="entry name" value="Hlx-hairpin-Hlx_DNA-bd_motif"/>
</dbReference>
<proteinExistence type="predicted"/>
<dbReference type="GO" id="GO:0006281">
    <property type="term" value="P:DNA repair"/>
    <property type="evidence" value="ECO:0007669"/>
    <property type="project" value="InterPro"/>
</dbReference>
<feature type="domain" description="Helix-hairpin-helix DNA-binding motif class 1" evidence="1">
    <location>
        <begin position="108"/>
        <end position="127"/>
    </location>
</feature>
<dbReference type="NCBIfam" id="TIGR00426">
    <property type="entry name" value="competence protein ComEA helix-hairpin-helix repeat region"/>
    <property type="match status" value="1"/>
</dbReference>
<dbReference type="InterPro" id="IPR051675">
    <property type="entry name" value="Endo/Exo/Phosphatase_dom_1"/>
</dbReference>
<dbReference type="EMBL" id="JABTTE010000001">
    <property type="protein sequence ID" value="NSL50262.1"/>
    <property type="molecule type" value="Genomic_DNA"/>
</dbReference>
<dbReference type="GO" id="GO:0015627">
    <property type="term" value="C:type II protein secretion system complex"/>
    <property type="evidence" value="ECO:0007669"/>
    <property type="project" value="TreeGrafter"/>
</dbReference>
<gene>
    <name evidence="2" type="ORF">HR057_00610</name>
</gene>
<dbReference type="GO" id="GO:0003677">
    <property type="term" value="F:DNA binding"/>
    <property type="evidence" value="ECO:0007669"/>
    <property type="project" value="InterPro"/>
</dbReference>
<organism evidence="2 3">
    <name type="scientific">Calidifontibacillus erzurumensis</name>
    <dbReference type="NCBI Taxonomy" id="2741433"/>
    <lineage>
        <taxon>Bacteria</taxon>
        <taxon>Bacillati</taxon>
        <taxon>Bacillota</taxon>
        <taxon>Bacilli</taxon>
        <taxon>Bacillales</taxon>
        <taxon>Bacillaceae</taxon>
        <taxon>Calidifontibacillus/Schinkia group</taxon>
        <taxon>Calidifontibacillus</taxon>
    </lineage>
</organism>
<feature type="domain" description="Helix-hairpin-helix DNA-binding motif class 1" evidence="1">
    <location>
        <begin position="138"/>
        <end position="157"/>
    </location>
</feature>
<sequence>MPLPEELMDQEKNKGIDSCPLFVDIKGAVVKPGVYQLEENSRVLDAIEKAGGFLADADQMKINLAARVVDEMVIYVPKIGEQMVDKTEHVVFNNTDDGKIDINRATKEELEQLPGIGPSKAASIISYREENGFFKTIEELINVTGIGEKSFALIKDHIKVR</sequence>